<dbReference type="Pfam" id="PF00462">
    <property type="entry name" value="Glutaredoxin"/>
    <property type="match status" value="1"/>
</dbReference>
<evidence type="ECO:0000259" key="1">
    <source>
        <dbReference type="Pfam" id="PF00462"/>
    </source>
</evidence>
<dbReference type="KEGG" id="rhoz:GXP67_28505"/>
<gene>
    <name evidence="2" type="ORF">GXP67_28505</name>
</gene>
<dbReference type="RefSeq" id="WP_162446292.1">
    <property type="nucleotide sequence ID" value="NZ_CP048222.1"/>
</dbReference>
<dbReference type="EMBL" id="CP048222">
    <property type="protein sequence ID" value="QHT70313.1"/>
    <property type="molecule type" value="Genomic_DNA"/>
</dbReference>
<evidence type="ECO:0000313" key="2">
    <source>
        <dbReference type="EMBL" id="QHT70313.1"/>
    </source>
</evidence>
<name>A0A6C0GRT3_9BACT</name>
<reference evidence="2 3" key="1">
    <citation type="submission" date="2020-01" db="EMBL/GenBank/DDBJ databases">
        <authorList>
            <person name="Kim M.K."/>
        </authorList>
    </citation>
    <scope>NUCLEOTIDE SEQUENCE [LARGE SCALE GENOMIC DNA]</scope>
    <source>
        <strain evidence="2 3">172606-1</strain>
    </source>
</reference>
<accession>A0A6C0GRT3</accession>
<organism evidence="2 3">
    <name type="scientific">Rhodocytophaga rosea</name>
    <dbReference type="NCBI Taxonomy" id="2704465"/>
    <lineage>
        <taxon>Bacteria</taxon>
        <taxon>Pseudomonadati</taxon>
        <taxon>Bacteroidota</taxon>
        <taxon>Cytophagia</taxon>
        <taxon>Cytophagales</taxon>
        <taxon>Rhodocytophagaceae</taxon>
        <taxon>Rhodocytophaga</taxon>
    </lineage>
</organism>
<dbReference type="InterPro" id="IPR036249">
    <property type="entry name" value="Thioredoxin-like_sf"/>
</dbReference>
<dbReference type="Gene3D" id="3.40.30.10">
    <property type="entry name" value="Glutaredoxin"/>
    <property type="match status" value="1"/>
</dbReference>
<feature type="domain" description="Glutaredoxin" evidence="1">
    <location>
        <begin position="8"/>
        <end position="64"/>
    </location>
</feature>
<keyword evidence="3" id="KW-1185">Reference proteome</keyword>
<sequence length="89" mass="10223">MQKLKPLLYGTDWCPKTTGFRNYFQLMGISYEYFNVEKDPDAEQAVKDMNNGKIKFPMVVIGEKKLKNPSIQDLNIALNSYGLLTQEAE</sequence>
<dbReference type="SUPFAM" id="SSF52833">
    <property type="entry name" value="Thioredoxin-like"/>
    <property type="match status" value="1"/>
</dbReference>
<dbReference type="Proteomes" id="UP000480178">
    <property type="component" value="Chromosome"/>
</dbReference>
<dbReference type="InterPro" id="IPR002109">
    <property type="entry name" value="Glutaredoxin"/>
</dbReference>
<proteinExistence type="predicted"/>
<protein>
    <recommendedName>
        <fullName evidence="1">Glutaredoxin domain-containing protein</fullName>
    </recommendedName>
</protein>
<dbReference type="PROSITE" id="PS51354">
    <property type="entry name" value="GLUTAREDOXIN_2"/>
    <property type="match status" value="1"/>
</dbReference>
<dbReference type="AlphaFoldDB" id="A0A6C0GRT3"/>
<evidence type="ECO:0000313" key="3">
    <source>
        <dbReference type="Proteomes" id="UP000480178"/>
    </source>
</evidence>